<comment type="catalytic activity">
    <reaction evidence="14">
        <text>L-seryl-[protein] + ATP = O-phospho-L-seryl-[protein] + ADP + H(+)</text>
        <dbReference type="Rhea" id="RHEA:17989"/>
        <dbReference type="Rhea" id="RHEA-COMP:9863"/>
        <dbReference type="Rhea" id="RHEA-COMP:11604"/>
        <dbReference type="ChEBI" id="CHEBI:15378"/>
        <dbReference type="ChEBI" id="CHEBI:29999"/>
        <dbReference type="ChEBI" id="CHEBI:30616"/>
        <dbReference type="ChEBI" id="CHEBI:83421"/>
        <dbReference type="ChEBI" id="CHEBI:456216"/>
        <dbReference type="EC" id="2.7.11.1"/>
    </reaction>
</comment>
<dbReference type="InterPro" id="IPR011009">
    <property type="entry name" value="Kinase-like_dom_sf"/>
</dbReference>
<evidence type="ECO:0000256" key="6">
    <source>
        <dbReference type="ARBA" id="ARBA00022729"/>
    </source>
</evidence>
<dbReference type="SUPFAM" id="SSF56112">
    <property type="entry name" value="Protein kinase-like (PK-like)"/>
    <property type="match status" value="1"/>
</dbReference>
<keyword evidence="5" id="KW-0812">Transmembrane</keyword>
<evidence type="ECO:0000256" key="14">
    <source>
        <dbReference type="ARBA" id="ARBA00048679"/>
    </source>
</evidence>
<evidence type="ECO:0000256" key="3">
    <source>
        <dbReference type="ARBA" id="ARBA00022527"/>
    </source>
</evidence>
<evidence type="ECO:0000256" key="5">
    <source>
        <dbReference type="ARBA" id="ARBA00022692"/>
    </source>
</evidence>
<evidence type="ECO:0000256" key="8">
    <source>
        <dbReference type="ARBA" id="ARBA00022777"/>
    </source>
</evidence>
<keyword evidence="9" id="KW-0067">ATP-binding</keyword>
<evidence type="ECO:0000313" key="17">
    <source>
        <dbReference type="Proteomes" id="UP000626092"/>
    </source>
</evidence>
<evidence type="ECO:0000256" key="4">
    <source>
        <dbReference type="ARBA" id="ARBA00022679"/>
    </source>
</evidence>
<dbReference type="Gene3D" id="1.10.510.10">
    <property type="entry name" value="Transferase(Phosphotransferase) domain 1"/>
    <property type="match status" value="1"/>
</dbReference>
<evidence type="ECO:0000313" key="16">
    <source>
        <dbReference type="EMBL" id="KAF7148527.1"/>
    </source>
</evidence>
<evidence type="ECO:0000256" key="9">
    <source>
        <dbReference type="ARBA" id="ARBA00022840"/>
    </source>
</evidence>
<evidence type="ECO:0000256" key="1">
    <source>
        <dbReference type="ARBA" id="ARBA00004479"/>
    </source>
</evidence>
<accession>A0A834LSE1</accession>
<comment type="catalytic activity">
    <reaction evidence="13">
        <text>L-threonyl-[protein] + ATP = O-phospho-L-threonyl-[protein] + ADP + H(+)</text>
        <dbReference type="Rhea" id="RHEA:46608"/>
        <dbReference type="Rhea" id="RHEA-COMP:11060"/>
        <dbReference type="Rhea" id="RHEA-COMP:11605"/>
        <dbReference type="ChEBI" id="CHEBI:15378"/>
        <dbReference type="ChEBI" id="CHEBI:30013"/>
        <dbReference type="ChEBI" id="CHEBI:30616"/>
        <dbReference type="ChEBI" id="CHEBI:61977"/>
        <dbReference type="ChEBI" id="CHEBI:456216"/>
        <dbReference type="EC" id="2.7.11.1"/>
    </reaction>
</comment>
<dbReference type="FunFam" id="1.10.510.10:FF:001023">
    <property type="entry name" value="Os07g0541700 protein"/>
    <property type="match status" value="1"/>
</dbReference>
<keyword evidence="4" id="KW-0808">Transferase</keyword>
<dbReference type="GO" id="GO:0016020">
    <property type="term" value="C:membrane"/>
    <property type="evidence" value="ECO:0007669"/>
    <property type="project" value="UniProtKB-SubCell"/>
</dbReference>
<name>A0A834LSE1_RHOSS</name>
<dbReference type="Proteomes" id="UP000626092">
    <property type="component" value="Unassembled WGS sequence"/>
</dbReference>
<dbReference type="EC" id="2.7.11.1" evidence="2"/>
<evidence type="ECO:0000256" key="7">
    <source>
        <dbReference type="ARBA" id="ARBA00022741"/>
    </source>
</evidence>
<gene>
    <name evidence="16" type="ORF">RHSIM_Rhsim03G0201400</name>
</gene>
<dbReference type="InterPro" id="IPR045874">
    <property type="entry name" value="LRK10/LRL21-25-like"/>
</dbReference>
<keyword evidence="17" id="KW-1185">Reference proteome</keyword>
<dbReference type="GO" id="GO:0005524">
    <property type="term" value="F:ATP binding"/>
    <property type="evidence" value="ECO:0007669"/>
    <property type="project" value="UniProtKB-KW"/>
</dbReference>
<dbReference type="PANTHER" id="PTHR27009">
    <property type="entry name" value="RUST RESISTANCE KINASE LR10-RELATED"/>
    <property type="match status" value="1"/>
</dbReference>
<dbReference type="Pfam" id="PF00069">
    <property type="entry name" value="Pkinase"/>
    <property type="match status" value="1"/>
</dbReference>
<reference evidence="16" key="1">
    <citation type="submission" date="2019-11" db="EMBL/GenBank/DDBJ databases">
        <authorList>
            <person name="Liu Y."/>
            <person name="Hou J."/>
            <person name="Li T.-Q."/>
            <person name="Guan C.-H."/>
            <person name="Wu X."/>
            <person name="Wu H.-Z."/>
            <person name="Ling F."/>
            <person name="Zhang R."/>
            <person name="Shi X.-G."/>
            <person name="Ren J.-P."/>
            <person name="Chen E.-F."/>
            <person name="Sun J.-M."/>
        </authorList>
    </citation>
    <scope>NUCLEOTIDE SEQUENCE</scope>
    <source>
        <strain evidence="16">Adult_tree_wgs_1</strain>
        <tissue evidence="16">Leaves</tissue>
    </source>
</reference>
<dbReference type="AlphaFoldDB" id="A0A834LSE1"/>
<dbReference type="PROSITE" id="PS50011">
    <property type="entry name" value="PROTEIN_KINASE_DOM"/>
    <property type="match status" value="1"/>
</dbReference>
<keyword evidence="12" id="KW-0325">Glycoprotein</keyword>
<dbReference type="EMBL" id="WJXA01000003">
    <property type="protein sequence ID" value="KAF7148527.1"/>
    <property type="molecule type" value="Genomic_DNA"/>
</dbReference>
<evidence type="ECO:0000259" key="15">
    <source>
        <dbReference type="PROSITE" id="PS50011"/>
    </source>
</evidence>
<dbReference type="InterPro" id="IPR000719">
    <property type="entry name" value="Prot_kinase_dom"/>
</dbReference>
<keyword evidence="3" id="KW-0723">Serine/threonine-protein kinase</keyword>
<organism evidence="16 17">
    <name type="scientific">Rhododendron simsii</name>
    <name type="common">Sims's rhododendron</name>
    <dbReference type="NCBI Taxonomy" id="118357"/>
    <lineage>
        <taxon>Eukaryota</taxon>
        <taxon>Viridiplantae</taxon>
        <taxon>Streptophyta</taxon>
        <taxon>Embryophyta</taxon>
        <taxon>Tracheophyta</taxon>
        <taxon>Spermatophyta</taxon>
        <taxon>Magnoliopsida</taxon>
        <taxon>eudicotyledons</taxon>
        <taxon>Gunneridae</taxon>
        <taxon>Pentapetalae</taxon>
        <taxon>asterids</taxon>
        <taxon>Ericales</taxon>
        <taxon>Ericaceae</taxon>
        <taxon>Ericoideae</taxon>
        <taxon>Rhodoreae</taxon>
        <taxon>Rhododendron</taxon>
    </lineage>
</organism>
<keyword evidence="6" id="KW-0732">Signal</keyword>
<dbReference type="OrthoDB" id="1937343at2759"/>
<keyword evidence="10" id="KW-1133">Transmembrane helix</keyword>
<keyword evidence="8" id="KW-0418">Kinase</keyword>
<keyword evidence="7" id="KW-0547">Nucleotide-binding</keyword>
<sequence length="117" mass="12972">MNDSLEKFASSDHKKRSLGLKKLLEIDMGITKGIEYLHEGCDHQILHFDINPHNILLDDNLNPKILDFGQAELCSKEQSVVSMTTARGTIGYIAPEVGEELGIHIQDEGDAKIAKKS</sequence>
<comment type="subcellular location">
    <subcellularLocation>
        <location evidence="1">Membrane</location>
        <topology evidence="1">Single-pass type I membrane protein</topology>
    </subcellularLocation>
</comment>
<dbReference type="GO" id="GO:0004674">
    <property type="term" value="F:protein serine/threonine kinase activity"/>
    <property type="evidence" value="ECO:0007669"/>
    <property type="project" value="UniProtKB-KW"/>
</dbReference>
<evidence type="ECO:0000256" key="13">
    <source>
        <dbReference type="ARBA" id="ARBA00047899"/>
    </source>
</evidence>
<proteinExistence type="predicted"/>
<evidence type="ECO:0000256" key="2">
    <source>
        <dbReference type="ARBA" id="ARBA00012513"/>
    </source>
</evidence>
<evidence type="ECO:0000256" key="10">
    <source>
        <dbReference type="ARBA" id="ARBA00022989"/>
    </source>
</evidence>
<comment type="caution">
    <text evidence="16">The sequence shown here is derived from an EMBL/GenBank/DDBJ whole genome shotgun (WGS) entry which is preliminary data.</text>
</comment>
<feature type="domain" description="Protein kinase" evidence="15">
    <location>
        <begin position="1"/>
        <end position="117"/>
    </location>
</feature>
<evidence type="ECO:0000256" key="12">
    <source>
        <dbReference type="ARBA" id="ARBA00023180"/>
    </source>
</evidence>
<protein>
    <recommendedName>
        <fullName evidence="2">non-specific serine/threonine protein kinase</fullName>
        <ecNumber evidence="2">2.7.11.1</ecNumber>
    </recommendedName>
</protein>
<keyword evidence="11" id="KW-0472">Membrane</keyword>
<evidence type="ECO:0000256" key="11">
    <source>
        <dbReference type="ARBA" id="ARBA00023136"/>
    </source>
</evidence>